<feature type="region of interest" description="Disordered" evidence="1">
    <location>
        <begin position="70"/>
        <end position="101"/>
    </location>
</feature>
<accession>A0A161S0Y7</accession>
<dbReference type="Gene3D" id="1.10.8.200">
    <property type="entry name" value="Replisome organizer (g39p helicase loader/inhibitor protein)"/>
    <property type="match status" value="1"/>
</dbReference>
<feature type="compositionally biased region" description="Basic and acidic residues" evidence="1">
    <location>
        <begin position="80"/>
        <end position="90"/>
    </location>
</feature>
<dbReference type="Proteomes" id="UP000076510">
    <property type="component" value="Unassembled WGS sequence"/>
</dbReference>
<dbReference type="OrthoDB" id="2925747at2"/>
<dbReference type="InterPro" id="IPR036173">
    <property type="entry name" value="G39-like_N_sf"/>
</dbReference>
<organism evidence="2 3">
    <name type="scientific">Rossellomorea marisflavi</name>
    <dbReference type="NCBI Taxonomy" id="189381"/>
    <lineage>
        <taxon>Bacteria</taxon>
        <taxon>Bacillati</taxon>
        <taxon>Bacillota</taxon>
        <taxon>Bacilli</taxon>
        <taxon>Bacillales</taxon>
        <taxon>Bacillaceae</taxon>
        <taxon>Rossellomorea</taxon>
    </lineage>
</organism>
<gene>
    <name evidence="2" type="ORF">AV649_11710</name>
</gene>
<proteinExistence type="predicted"/>
<evidence type="ECO:0000313" key="3">
    <source>
        <dbReference type="Proteomes" id="UP000076510"/>
    </source>
</evidence>
<comment type="caution">
    <text evidence="2">The sequence shown here is derived from an EMBL/GenBank/DDBJ whole genome shotgun (WGS) entry which is preliminary data.</text>
</comment>
<protein>
    <submittedName>
        <fullName evidence="2">Uncharacterized protein</fullName>
    </submittedName>
</protein>
<reference evidence="3" key="1">
    <citation type="submission" date="2016-01" db="EMBL/GenBank/DDBJ databases">
        <title>Whole genome sequencing of Bhargavaea cecembensis T14.</title>
        <authorList>
            <person name="Hong K.W."/>
        </authorList>
    </citation>
    <scope>NUCLEOTIDE SEQUENCE [LARGE SCALE GENOMIC DNA]</scope>
    <source>
        <strain evidence="3">M19</strain>
    </source>
</reference>
<sequence length="126" mass="14540">MNREQVKKLFKRIKEFYGSFDVYSEKVDAWTSVLSKYEQDFVSENLEDHILTNKFAPTISDLVNVSEKDIPTGPAIPTAEETREMLQERARNRRNAASPEVREKALADIRRILNIPNEVKKNESVG</sequence>
<dbReference type="SUPFAM" id="SSF89064">
    <property type="entry name" value="Replisome organizer (g39p helicase loader/inhibitor protein)"/>
    <property type="match status" value="1"/>
</dbReference>
<evidence type="ECO:0000256" key="1">
    <source>
        <dbReference type="SAM" id="MobiDB-lite"/>
    </source>
</evidence>
<name>A0A161S0Y7_9BACI</name>
<dbReference type="RefSeq" id="WP_063190529.1">
    <property type="nucleotide sequence ID" value="NZ_LQQY01000002.1"/>
</dbReference>
<evidence type="ECO:0000313" key="2">
    <source>
        <dbReference type="EMBL" id="KZE53418.1"/>
    </source>
</evidence>
<dbReference type="AlphaFoldDB" id="A0A161S0Y7"/>
<dbReference type="EMBL" id="LQQY01000002">
    <property type="protein sequence ID" value="KZE53418.1"/>
    <property type="molecule type" value="Genomic_DNA"/>
</dbReference>